<evidence type="ECO:0000313" key="3">
    <source>
        <dbReference type="EMBL" id="GLS18123.1"/>
    </source>
</evidence>
<feature type="transmembrane region" description="Helical" evidence="2">
    <location>
        <begin position="23"/>
        <end position="42"/>
    </location>
</feature>
<protein>
    <submittedName>
        <fullName evidence="3">Uncharacterized protein</fullName>
    </submittedName>
</protein>
<evidence type="ECO:0000256" key="1">
    <source>
        <dbReference type="SAM" id="MobiDB-lite"/>
    </source>
</evidence>
<feature type="compositionally biased region" description="Polar residues" evidence="1">
    <location>
        <begin position="89"/>
        <end position="103"/>
    </location>
</feature>
<accession>A0ABQ6CCM7</accession>
<evidence type="ECO:0000313" key="4">
    <source>
        <dbReference type="Proteomes" id="UP001156882"/>
    </source>
</evidence>
<proteinExistence type="predicted"/>
<keyword evidence="2" id="KW-1133">Transmembrane helix</keyword>
<comment type="caution">
    <text evidence="3">The sequence shown here is derived from an EMBL/GenBank/DDBJ whole genome shotgun (WGS) entry which is preliminary data.</text>
</comment>
<sequence length="150" mass="16460">MGVVGVALGISDHLSSKIKLDHWQLAAFALLCAFSVTGGVYIRANGYLGPRYKDQIKQVKRWTNQANITAEYATYLVTGSAEPRRGEENNINSSIKDNNTNENPDGDKIAQPFSPGSWRAPAITNLADPCLQDISSFDCILKNMQQGKRT</sequence>
<dbReference type="Proteomes" id="UP001156882">
    <property type="component" value="Unassembled WGS sequence"/>
</dbReference>
<reference evidence="4" key="1">
    <citation type="journal article" date="2019" name="Int. J. Syst. Evol. Microbiol.">
        <title>The Global Catalogue of Microorganisms (GCM) 10K type strain sequencing project: providing services to taxonomists for standard genome sequencing and annotation.</title>
        <authorList>
            <consortium name="The Broad Institute Genomics Platform"/>
            <consortium name="The Broad Institute Genome Sequencing Center for Infectious Disease"/>
            <person name="Wu L."/>
            <person name="Ma J."/>
        </authorList>
    </citation>
    <scope>NUCLEOTIDE SEQUENCE [LARGE SCALE GENOMIC DNA]</scope>
    <source>
        <strain evidence="4">NBRC 101365</strain>
    </source>
</reference>
<dbReference type="EMBL" id="BSPC01000009">
    <property type="protein sequence ID" value="GLS18123.1"/>
    <property type="molecule type" value="Genomic_DNA"/>
</dbReference>
<organism evidence="3 4">
    <name type="scientific">Labrys miyagiensis</name>
    <dbReference type="NCBI Taxonomy" id="346912"/>
    <lineage>
        <taxon>Bacteria</taxon>
        <taxon>Pseudomonadati</taxon>
        <taxon>Pseudomonadota</taxon>
        <taxon>Alphaproteobacteria</taxon>
        <taxon>Hyphomicrobiales</taxon>
        <taxon>Xanthobacteraceae</taxon>
        <taxon>Labrys</taxon>
    </lineage>
</organism>
<feature type="region of interest" description="Disordered" evidence="1">
    <location>
        <begin position="81"/>
        <end position="114"/>
    </location>
</feature>
<evidence type="ECO:0000256" key="2">
    <source>
        <dbReference type="SAM" id="Phobius"/>
    </source>
</evidence>
<keyword evidence="2" id="KW-0472">Membrane</keyword>
<name>A0ABQ6CCM7_9HYPH</name>
<gene>
    <name evidence="3" type="ORF">GCM10007874_11390</name>
</gene>
<keyword evidence="4" id="KW-1185">Reference proteome</keyword>
<keyword evidence="2" id="KW-0812">Transmembrane</keyword>